<keyword evidence="10" id="KW-1185">Reference proteome</keyword>
<dbReference type="OrthoDB" id="409948at2759"/>
<evidence type="ECO:0000256" key="1">
    <source>
        <dbReference type="ARBA" id="ARBA00004141"/>
    </source>
</evidence>
<dbReference type="EMBL" id="ML178847">
    <property type="protein sequence ID" value="TFK97441.1"/>
    <property type="molecule type" value="Genomic_DNA"/>
</dbReference>
<evidence type="ECO:0000256" key="8">
    <source>
        <dbReference type="SAM" id="Phobius"/>
    </source>
</evidence>
<evidence type="ECO:0000256" key="4">
    <source>
        <dbReference type="ARBA" id="ARBA00023136"/>
    </source>
</evidence>
<keyword evidence="2 5" id="KW-0812">Transmembrane</keyword>
<dbReference type="Pfam" id="PF00153">
    <property type="entry name" value="Mito_carr"/>
    <property type="match status" value="2"/>
</dbReference>
<dbReference type="Proteomes" id="UP000305067">
    <property type="component" value="Unassembled WGS sequence"/>
</dbReference>
<organism evidence="9 10">
    <name type="scientific">Pterulicium gracile</name>
    <dbReference type="NCBI Taxonomy" id="1884261"/>
    <lineage>
        <taxon>Eukaryota</taxon>
        <taxon>Fungi</taxon>
        <taxon>Dikarya</taxon>
        <taxon>Basidiomycota</taxon>
        <taxon>Agaricomycotina</taxon>
        <taxon>Agaricomycetes</taxon>
        <taxon>Agaricomycetidae</taxon>
        <taxon>Agaricales</taxon>
        <taxon>Pleurotineae</taxon>
        <taxon>Pterulaceae</taxon>
        <taxon>Pterulicium</taxon>
    </lineage>
</organism>
<comment type="subcellular location">
    <subcellularLocation>
        <location evidence="1">Membrane</location>
        <topology evidence="1">Multi-pass membrane protein</topology>
    </subcellularLocation>
</comment>
<keyword evidence="4 5" id="KW-0472">Membrane</keyword>
<evidence type="ECO:0000313" key="10">
    <source>
        <dbReference type="Proteomes" id="UP000305067"/>
    </source>
</evidence>
<dbReference type="PANTHER" id="PTHR47567:SF1">
    <property type="entry name" value="NAD-DEPENDENT EPIMERASE_DEHYDRATASE DOMAIN-CONTAINING PROTEIN"/>
    <property type="match status" value="1"/>
</dbReference>
<evidence type="ECO:0000256" key="2">
    <source>
        <dbReference type="ARBA" id="ARBA00022692"/>
    </source>
</evidence>
<feature type="transmembrane region" description="Helical" evidence="8">
    <location>
        <begin position="239"/>
        <end position="258"/>
    </location>
</feature>
<evidence type="ECO:0000256" key="7">
    <source>
        <dbReference type="SAM" id="MobiDB-lite"/>
    </source>
</evidence>
<proteinExistence type="inferred from homology"/>
<comment type="similarity">
    <text evidence="6">Belongs to the mitochondrial carrier (TC 2.A.29) family.</text>
</comment>
<evidence type="ECO:0000256" key="5">
    <source>
        <dbReference type="PROSITE-ProRule" id="PRU00282"/>
    </source>
</evidence>
<evidence type="ECO:0000256" key="3">
    <source>
        <dbReference type="ARBA" id="ARBA00022989"/>
    </source>
</evidence>
<protein>
    <submittedName>
        <fullName evidence="9">Mitochondrial carrier domain-containing protein</fullName>
    </submittedName>
</protein>
<evidence type="ECO:0000256" key="6">
    <source>
        <dbReference type="RuleBase" id="RU000488"/>
    </source>
</evidence>
<dbReference type="SUPFAM" id="SSF103506">
    <property type="entry name" value="Mitochondrial carrier"/>
    <property type="match status" value="1"/>
</dbReference>
<name>A0A5C3Q6J8_9AGAR</name>
<evidence type="ECO:0000313" key="9">
    <source>
        <dbReference type="EMBL" id="TFK97441.1"/>
    </source>
</evidence>
<feature type="transmembrane region" description="Helical" evidence="8">
    <location>
        <begin position="93"/>
        <end position="116"/>
    </location>
</feature>
<sequence>MSQTNKDRQPLLSTEAPLPSYSTDVARTENDDQVVDGTEAGQVPQDVKEQRTKSNNWLLVLWLGLFIAALVVIVLFIIGFLRSANQDFDLKKALKRALGGGVSGAAAMVIQVLTLMPVRTVMNYQYRYGTTTKQAAKTLYTMGGFRRYYQGLLAALIQGPTSRFGDTAANAGILALLESNEYVREKMPSFIKTAFAALAAALFRMLLTPVDTIKTTMQTQGARGMEILRERVKMHGIGSLFWGAFATAAATFVGYYPWFGTHNFLIKTIPLPTPHRLSTLPLTLLRLALIGFTASCVSDTISNSLRVVKTYRQTNDSRIGYVEAAKAVVEVDGWRGLFGRGLKTRILANGLQGMMFAVLWNLFMEMWNKKAEEHGGR</sequence>
<dbReference type="GO" id="GO:0016020">
    <property type="term" value="C:membrane"/>
    <property type="evidence" value="ECO:0007669"/>
    <property type="project" value="UniProtKB-SubCell"/>
</dbReference>
<dbReference type="PANTHER" id="PTHR47567">
    <property type="entry name" value="MITOCHONDRIAL SUBSTRATE/SOLUTE CARRIER"/>
    <property type="match status" value="1"/>
</dbReference>
<dbReference type="AlphaFoldDB" id="A0A5C3Q6J8"/>
<keyword evidence="6" id="KW-0813">Transport</keyword>
<dbReference type="Gene3D" id="1.50.40.10">
    <property type="entry name" value="Mitochondrial carrier domain"/>
    <property type="match status" value="1"/>
</dbReference>
<dbReference type="InterPro" id="IPR018108">
    <property type="entry name" value="MCP_transmembrane"/>
</dbReference>
<gene>
    <name evidence="9" type="ORF">BDV98DRAFT_574475</name>
</gene>
<feature type="repeat" description="Solcar" evidence="5">
    <location>
        <begin position="188"/>
        <end position="268"/>
    </location>
</feature>
<feature type="transmembrane region" description="Helical" evidence="8">
    <location>
        <begin position="57"/>
        <end position="81"/>
    </location>
</feature>
<dbReference type="InterPro" id="IPR023395">
    <property type="entry name" value="MCP_dom_sf"/>
</dbReference>
<dbReference type="PROSITE" id="PS50920">
    <property type="entry name" value="SOLCAR"/>
    <property type="match status" value="1"/>
</dbReference>
<feature type="region of interest" description="Disordered" evidence="7">
    <location>
        <begin position="1"/>
        <end position="33"/>
    </location>
</feature>
<accession>A0A5C3Q6J8</accession>
<reference evidence="9 10" key="1">
    <citation type="journal article" date="2019" name="Nat. Ecol. Evol.">
        <title>Megaphylogeny resolves global patterns of mushroom evolution.</title>
        <authorList>
            <person name="Varga T."/>
            <person name="Krizsan K."/>
            <person name="Foldi C."/>
            <person name="Dima B."/>
            <person name="Sanchez-Garcia M."/>
            <person name="Sanchez-Ramirez S."/>
            <person name="Szollosi G.J."/>
            <person name="Szarkandi J.G."/>
            <person name="Papp V."/>
            <person name="Albert L."/>
            <person name="Andreopoulos W."/>
            <person name="Angelini C."/>
            <person name="Antonin V."/>
            <person name="Barry K.W."/>
            <person name="Bougher N.L."/>
            <person name="Buchanan P."/>
            <person name="Buyck B."/>
            <person name="Bense V."/>
            <person name="Catcheside P."/>
            <person name="Chovatia M."/>
            <person name="Cooper J."/>
            <person name="Damon W."/>
            <person name="Desjardin D."/>
            <person name="Finy P."/>
            <person name="Geml J."/>
            <person name="Haridas S."/>
            <person name="Hughes K."/>
            <person name="Justo A."/>
            <person name="Karasinski D."/>
            <person name="Kautmanova I."/>
            <person name="Kiss B."/>
            <person name="Kocsube S."/>
            <person name="Kotiranta H."/>
            <person name="LaButti K.M."/>
            <person name="Lechner B.E."/>
            <person name="Liimatainen K."/>
            <person name="Lipzen A."/>
            <person name="Lukacs Z."/>
            <person name="Mihaltcheva S."/>
            <person name="Morgado L.N."/>
            <person name="Niskanen T."/>
            <person name="Noordeloos M.E."/>
            <person name="Ohm R.A."/>
            <person name="Ortiz-Santana B."/>
            <person name="Ovrebo C."/>
            <person name="Racz N."/>
            <person name="Riley R."/>
            <person name="Savchenko A."/>
            <person name="Shiryaev A."/>
            <person name="Soop K."/>
            <person name="Spirin V."/>
            <person name="Szebenyi C."/>
            <person name="Tomsovsky M."/>
            <person name="Tulloss R.E."/>
            <person name="Uehling J."/>
            <person name="Grigoriev I.V."/>
            <person name="Vagvolgyi C."/>
            <person name="Papp T."/>
            <person name="Martin F.M."/>
            <person name="Miettinen O."/>
            <person name="Hibbett D.S."/>
            <person name="Nagy L.G."/>
        </authorList>
    </citation>
    <scope>NUCLEOTIDE SEQUENCE [LARGE SCALE GENOMIC DNA]</scope>
    <source>
        <strain evidence="9 10">CBS 309.79</strain>
    </source>
</reference>
<keyword evidence="3 8" id="KW-1133">Transmembrane helix</keyword>